<evidence type="ECO:0008006" key="4">
    <source>
        <dbReference type="Google" id="ProtNLM"/>
    </source>
</evidence>
<feature type="signal peptide" evidence="1">
    <location>
        <begin position="1"/>
        <end position="21"/>
    </location>
</feature>
<evidence type="ECO:0000313" key="3">
    <source>
        <dbReference type="Proteomes" id="UP000293623"/>
    </source>
</evidence>
<feature type="chain" id="PRO_5020193395" description="Lipoprotein" evidence="1">
    <location>
        <begin position="22"/>
        <end position="109"/>
    </location>
</feature>
<comment type="caution">
    <text evidence="2">The sequence shown here is derived from an EMBL/GenBank/DDBJ whole genome shotgun (WGS) entry which is preliminary data.</text>
</comment>
<evidence type="ECO:0000313" key="2">
    <source>
        <dbReference type="EMBL" id="RXZ66601.1"/>
    </source>
</evidence>
<reference evidence="2 3" key="1">
    <citation type="submission" date="2019-01" db="EMBL/GenBank/DDBJ databases">
        <title>Altererythrobacter rhizovicinus sp. nov., isolated from the rhizosphere soil of Haloxylon ammodendron.</title>
        <authorList>
            <person name="Li H.-P."/>
            <person name="Gou J.-Y."/>
            <person name="Yao D."/>
            <person name="Han Q.-Q."/>
            <person name="Shao K.-Z."/>
            <person name="Zhao Q."/>
            <person name="Zhang J.-L."/>
        </authorList>
    </citation>
    <scope>NUCLEOTIDE SEQUENCE [LARGE SCALE GENOMIC DNA]</scope>
    <source>
        <strain evidence="2 3">AY-3R</strain>
    </source>
</reference>
<dbReference type="RefSeq" id="WP_129524063.1">
    <property type="nucleotide sequence ID" value="NZ_SDPV01000001.1"/>
</dbReference>
<evidence type="ECO:0000256" key="1">
    <source>
        <dbReference type="SAM" id="SignalP"/>
    </source>
</evidence>
<accession>A0A4Q2KTE1</accession>
<keyword evidence="1" id="KW-0732">Signal</keyword>
<dbReference type="Proteomes" id="UP000293623">
    <property type="component" value="Unassembled WGS sequence"/>
</dbReference>
<gene>
    <name evidence="2" type="ORF">ETX26_08015</name>
</gene>
<dbReference type="PROSITE" id="PS51257">
    <property type="entry name" value="PROKAR_LIPOPROTEIN"/>
    <property type="match status" value="1"/>
</dbReference>
<dbReference type="AlphaFoldDB" id="A0A4Q2KTE1"/>
<keyword evidence="3" id="KW-1185">Reference proteome</keyword>
<proteinExistence type="predicted"/>
<sequence length="109" mass="11877">MKSTIAFALALIFLGGCTSQTSTFVVDNETDETLENAVIFQDDDATELGSIEPGQSKRLQFRTFSENTYTLKYIRGGEEFSANLCYQGVNYPADGVVTISETGPSIVCK</sequence>
<organism evidence="2 3">
    <name type="scientific">Pelagerythrobacter rhizovicinus</name>
    <dbReference type="NCBI Taxonomy" id="2268576"/>
    <lineage>
        <taxon>Bacteria</taxon>
        <taxon>Pseudomonadati</taxon>
        <taxon>Pseudomonadota</taxon>
        <taxon>Alphaproteobacteria</taxon>
        <taxon>Sphingomonadales</taxon>
        <taxon>Erythrobacteraceae</taxon>
        <taxon>Pelagerythrobacter</taxon>
    </lineage>
</organism>
<protein>
    <recommendedName>
        <fullName evidence="4">Lipoprotein</fullName>
    </recommendedName>
</protein>
<dbReference type="EMBL" id="SDPV01000001">
    <property type="protein sequence ID" value="RXZ66601.1"/>
    <property type="molecule type" value="Genomic_DNA"/>
</dbReference>
<name>A0A4Q2KTE1_9SPHN</name>